<sequence>MGVLQTGVEVGAEEEVGAIVVDMKGVEVEEAEAMAIAVEGWVAGQGVVATEA</sequence>
<comment type="caution">
    <text evidence="1">The sequence shown here is derived from an EMBL/GenBank/DDBJ whole genome shotgun (WGS) entry which is preliminary data.</text>
</comment>
<name>A0AAV5HGZ9_9ROSI</name>
<proteinExistence type="predicted"/>
<accession>A0AAV5HGZ9</accession>
<dbReference type="EMBL" id="BPVZ01000001">
    <property type="protein sequence ID" value="GKU86115.1"/>
    <property type="molecule type" value="Genomic_DNA"/>
</dbReference>
<keyword evidence="2" id="KW-1185">Reference proteome</keyword>
<evidence type="ECO:0000313" key="2">
    <source>
        <dbReference type="Proteomes" id="UP001054252"/>
    </source>
</evidence>
<reference evidence="1 2" key="1">
    <citation type="journal article" date="2021" name="Commun. Biol.">
        <title>The genome of Shorea leprosula (Dipterocarpaceae) highlights the ecological relevance of drought in aseasonal tropical rainforests.</title>
        <authorList>
            <person name="Ng K.K.S."/>
            <person name="Kobayashi M.J."/>
            <person name="Fawcett J.A."/>
            <person name="Hatakeyama M."/>
            <person name="Paape T."/>
            <person name="Ng C.H."/>
            <person name="Ang C.C."/>
            <person name="Tnah L.H."/>
            <person name="Lee C.T."/>
            <person name="Nishiyama T."/>
            <person name="Sese J."/>
            <person name="O'Brien M.J."/>
            <person name="Copetti D."/>
            <person name="Mohd Noor M.I."/>
            <person name="Ong R.C."/>
            <person name="Putra M."/>
            <person name="Sireger I.Z."/>
            <person name="Indrioko S."/>
            <person name="Kosugi Y."/>
            <person name="Izuno A."/>
            <person name="Isagi Y."/>
            <person name="Lee S.L."/>
            <person name="Shimizu K.K."/>
        </authorList>
    </citation>
    <scope>NUCLEOTIDE SEQUENCE [LARGE SCALE GENOMIC DNA]</scope>
    <source>
        <strain evidence="1">214</strain>
    </source>
</reference>
<protein>
    <submittedName>
        <fullName evidence="1">Uncharacterized protein</fullName>
    </submittedName>
</protein>
<evidence type="ECO:0000313" key="1">
    <source>
        <dbReference type="EMBL" id="GKU86115.1"/>
    </source>
</evidence>
<organism evidence="1 2">
    <name type="scientific">Rubroshorea leprosula</name>
    <dbReference type="NCBI Taxonomy" id="152421"/>
    <lineage>
        <taxon>Eukaryota</taxon>
        <taxon>Viridiplantae</taxon>
        <taxon>Streptophyta</taxon>
        <taxon>Embryophyta</taxon>
        <taxon>Tracheophyta</taxon>
        <taxon>Spermatophyta</taxon>
        <taxon>Magnoliopsida</taxon>
        <taxon>eudicotyledons</taxon>
        <taxon>Gunneridae</taxon>
        <taxon>Pentapetalae</taxon>
        <taxon>rosids</taxon>
        <taxon>malvids</taxon>
        <taxon>Malvales</taxon>
        <taxon>Dipterocarpaceae</taxon>
        <taxon>Rubroshorea</taxon>
    </lineage>
</organism>
<dbReference type="Proteomes" id="UP001054252">
    <property type="component" value="Unassembled WGS sequence"/>
</dbReference>
<gene>
    <name evidence="1" type="ORF">SLEP1_g684</name>
</gene>
<dbReference type="AlphaFoldDB" id="A0AAV5HGZ9"/>